<dbReference type="Proteomes" id="UP000233649">
    <property type="component" value="Unassembled WGS sequence"/>
</dbReference>
<reference evidence="1 2" key="1">
    <citation type="journal article" date="2017" name="FEMS Microbiol. Ecol.">
        <title>Reconstructed genomes of novel Dehalococcoides mccartyi strains from 1,2,3,4-tetrachlorodibenzo-p-dioxin-dechlorinating enrichment cultures reveal divergent reductive dehalogenase gene profiles.</title>
        <authorList>
            <person name="Dam H.T."/>
            <person name="Vollmers J."/>
            <person name="Kaster A.K."/>
            <person name="Haggblom M.M."/>
        </authorList>
    </citation>
    <scope>NUCLEOTIDE SEQUENCE [LARGE SCALE GENOMIC DNA]</scope>
    <source>
        <strain evidence="1 2">H1-3-2.001</strain>
    </source>
</reference>
<organism evidence="1 2">
    <name type="scientific">Dehalococcoides mccartyi</name>
    <dbReference type="NCBI Taxonomy" id="61435"/>
    <lineage>
        <taxon>Bacteria</taxon>
        <taxon>Bacillati</taxon>
        <taxon>Chloroflexota</taxon>
        <taxon>Dehalococcoidia</taxon>
        <taxon>Dehalococcoidales</taxon>
        <taxon>Dehalococcoidaceae</taxon>
        <taxon>Dehalococcoides</taxon>
    </lineage>
</organism>
<keyword evidence="1" id="KW-0269">Exonuclease</keyword>
<keyword evidence="1" id="KW-0378">Hydrolase</keyword>
<evidence type="ECO:0000313" key="2">
    <source>
        <dbReference type="Proteomes" id="UP000233649"/>
    </source>
</evidence>
<dbReference type="GO" id="GO:0004527">
    <property type="term" value="F:exonuclease activity"/>
    <property type="evidence" value="ECO:0007669"/>
    <property type="project" value="UniProtKB-KW"/>
</dbReference>
<sequence length="60" mass="6881">MLEPLGLWDKVSELDKTLLEKYLETDACGKELKDRILALKEVISTSPRLYVKQVSKDKDS</sequence>
<gene>
    <name evidence="1" type="ORF">CVH13_00632</name>
</gene>
<comment type="caution">
    <text evidence="1">The sequence shown here is derived from an EMBL/GenBank/DDBJ whole genome shotgun (WGS) entry which is preliminary data.</text>
</comment>
<protein>
    <submittedName>
        <fullName evidence="1">Exonuclease</fullName>
    </submittedName>
</protein>
<name>A0A2J1DYS3_9CHLR</name>
<keyword evidence="1" id="KW-0540">Nuclease</keyword>
<evidence type="ECO:0000313" key="1">
    <source>
        <dbReference type="EMBL" id="PKH47288.1"/>
    </source>
</evidence>
<dbReference type="EMBL" id="PHFD01000127">
    <property type="protein sequence ID" value="PKH47288.1"/>
    <property type="molecule type" value="Genomic_DNA"/>
</dbReference>
<proteinExistence type="predicted"/>
<accession>A0A2J1DYS3</accession>
<dbReference type="AlphaFoldDB" id="A0A2J1DYS3"/>